<evidence type="ECO:0000313" key="21">
    <source>
        <dbReference type="EMBL" id="SPC73481.1"/>
    </source>
</evidence>
<dbReference type="InterPro" id="IPR018201">
    <property type="entry name" value="Ketoacyl_synth_AS"/>
</dbReference>
<accession>A0A2N9EFP4</accession>
<proteinExistence type="inferred from homology"/>
<evidence type="ECO:0000256" key="15">
    <source>
        <dbReference type="ARBA" id="ARBA00049541"/>
    </source>
</evidence>
<dbReference type="GO" id="GO:0009507">
    <property type="term" value="C:chloroplast"/>
    <property type="evidence" value="ECO:0007669"/>
    <property type="project" value="UniProtKB-SubCell"/>
</dbReference>
<comment type="function">
    <text evidence="16">Catalyzes the condensation reaction of fatty acid synthesis by the addition to an acyl acceptor of two carbons from malonyl-ACP. Specific for elongation from C-10 to unsaturated C-16 and C-18 fatty acids.</text>
</comment>
<dbReference type="PROSITE" id="PS00606">
    <property type="entry name" value="KS3_1"/>
    <property type="match status" value="1"/>
</dbReference>
<keyword evidence="5" id="KW-0444">Lipid biosynthesis</keyword>
<dbReference type="GO" id="GO:0005739">
    <property type="term" value="C:mitochondrion"/>
    <property type="evidence" value="ECO:0007669"/>
    <property type="project" value="TreeGrafter"/>
</dbReference>
<dbReference type="Pfam" id="PF00109">
    <property type="entry name" value="ketoacyl-synt"/>
    <property type="match status" value="1"/>
</dbReference>
<dbReference type="SMART" id="SM00825">
    <property type="entry name" value="PKS_KS"/>
    <property type="match status" value="1"/>
</dbReference>
<protein>
    <recommendedName>
        <fullName evidence="17">3-oxoacyl-[acyl-carrier-protein] synthase I, chloroplastic</fullName>
        <ecNumber evidence="4">2.3.1.41</ecNumber>
    </recommendedName>
    <alternativeName>
        <fullName evidence="14">Beta-ketoacyl-ACP synthase I</fullName>
    </alternativeName>
</protein>
<keyword evidence="6" id="KW-0150">Chloroplast</keyword>
<feature type="region of interest" description="Disordered" evidence="19">
    <location>
        <begin position="1"/>
        <end position="32"/>
    </location>
</feature>
<dbReference type="FunFam" id="3.40.47.10:FF:000027">
    <property type="entry name" value="3-oxoacyl-[acyl-carrier-protein] synthase 2"/>
    <property type="match status" value="1"/>
</dbReference>
<keyword evidence="10" id="KW-0809">Transit peptide</keyword>
<dbReference type="InterPro" id="IPR014031">
    <property type="entry name" value="Ketoacyl_synth_C"/>
</dbReference>
<dbReference type="GO" id="GO:0006633">
    <property type="term" value="P:fatty acid biosynthetic process"/>
    <property type="evidence" value="ECO:0007669"/>
    <property type="project" value="UniProtKB-KW"/>
</dbReference>
<comment type="catalytic activity">
    <reaction evidence="15">
        <text>a fatty acyl-[ACP] + malonyl-[ACP] + H(+) = a 3-oxoacyl-[ACP] + holo-[ACP] + CO2</text>
        <dbReference type="Rhea" id="RHEA:22836"/>
        <dbReference type="Rhea" id="RHEA-COMP:9623"/>
        <dbReference type="Rhea" id="RHEA-COMP:9685"/>
        <dbReference type="Rhea" id="RHEA-COMP:9916"/>
        <dbReference type="Rhea" id="RHEA-COMP:14125"/>
        <dbReference type="ChEBI" id="CHEBI:15378"/>
        <dbReference type="ChEBI" id="CHEBI:16526"/>
        <dbReference type="ChEBI" id="CHEBI:64479"/>
        <dbReference type="ChEBI" id="CHEBI:78449"/>
        <dbReference type="ChEBI" id="CHEBI:78776"/>
        <dbReference type="ChEBI" id="CHEBI:138651"/>
        <dbReference type="EC" id="2.3.1.41"/>
    </reaction>
</comment>
<comment type="similarity">
    <text evidence="2 18">Belongs to the thiolase-like superfamily. Beta-ketoacyl-ACP synthases family.</text>
</comment>
<evidence type="ECO:0000256" key="17">
    <source>
        <dbReference type="ARBA" id="ARBA00074204"/>
    </source>
</evidence>
<evidence type="ECO:0000256" key="10">
    <source>
        <dbReference type="ARBA" id="ARBA00022946"/>
    </source>
</evidence>
<evidence type="ECO:0000256" key="6">
    <source>
        <dbReference type="ARBA" id="ARBA00022528"/>
    </source>
</evidence>
<comment type="subunit">
    <text evidence="3">Homodimer.</text>
</comment>
<feature type="compositionally biased region" description="Polar residues" evidence="19">
    <location>
        <begin position="1"/>
        <end position="19"/>
    </location>
</feature>
<evidence type="ECO:0000256" key="1">
    <source>
        <dbReference type="ARBA" id="ARBA00004229"/>
    </source>
</evidence>
<dbReference type="EC" id="2.3.1.41" evidence="4"/>
<keyword evidence="9" id="KW-0276">Fatty acid metabolism</keyword>
<dbReference type="AlphaFoldDB" id="A0A2N9EFP4"/>
<evidence type="ECO:0000256" key="14">
    <source>
        <dbReference type="ARBA" id="ARBA00042143"/>
    </source>
</evidence>
<evidence type="ECO:0000259" key="20">
    <source>
        <dbReference type="PROSITE" id="PS52004"/>
    </source>
</evidence>
<comment type="subcellular location">
    <subcellularLocation>
        <location evidence="1">Plastid</location>
        <location evidence="1">Chloroplast</location>
    </subcellularLocation>
</comment>
<dbReference type="InterPro" id="IPR014030">
    <property type="entry name" value="Ketoacyl_synth_N"/>
</dbReference>
<evidence type="ECO:0000256" key="13">
    <source>
        <dbReference type="ARBA" id="ARBA00023315"/>
    </source>
</evidence>
<evidence type="ECO:0000256" key="16">
    <source>
        <dbReference type="ARBA" id="ARBA00058711"/>
    </source>
</evidence>
<dbReference type="InterPro" id="IPR000794">
    <property type="entry name" value="Beta-ketoacyl_synthase"/>
</dbReference>
<keyword evidence="12" id="KW-0275">Fatty acid biosynthesis</keyword>
<evidence type="ECO:0000256" key="2">
    <source>
        <dbReference type="ARBA" id="ARBA00008467"/>
    </source>
</evidence>
<dbReference type="GO" id="GO:0004315">
    <property type="term" value="F:3-oxoacyl-[acyl-carrier-protein] synthase activity"/>
    <property type="evidence" value="ECO:0007669"/>
    <property type="project" value="UniProtKB-EC"/>
</dbReference>
<dbReference type="Gene3D" id="3.40.47.10">
    <property type="match status" value="2"/>
</dbReference>
<keyword evidence="7" id="KW-0934">Plastid</keyword>
<feature type="domain" description="Ketosynthase family 3 (KS3)" evidence="20">
    <location>
        <begin position="56"/>
        <end position="511"/>
    </location>
</feature>
<sequence>MQLQALQSPTLRPSPLTSLRNKHSHSHSHFHFQTSRRRASVIVNVATAPKRENDPKKRVVITGMGLVSVFGNEVDEYYNRLLSGESGIGPIDRFDASKFPTRFAGQIHGFSSEGYIDGKNDRRLDDCLRYCIVAGKKALVDADLGGDKLSKIDKERAGVLVGTGMGGLTVFSDGVQALIEKGHRKITPFFIPYAITNMGSALLGIDLGFMGPNYSISTACATSNYCFYAAANHIRRGEADLMIAGGTEAAVIPIGLGGFVACRALSQRNDDPKTASRPWDRDRDGFVMGEGAGVLIMESLEHAMKRGAPIVAEYLGGAVNCDAHHMTDPRADGLGVSSCIQSSLEDAGVSPEETKRGWMKCKIAFGGEYDWWRCNNFKWKFIDIKDCFFAKAVEDARQVNYINAHATSTLAGDLAEINAIKKVFKDSSEIKINATKSMIGHCLGAAGGLEAIATVKAINTGWLHPSINQFNPEPSVDFDTVANKKQQHEVNVAISNSFGFGGHNSVVAFSAFKP</sequence>
<evidence type="ECO:0000256" key="8">
    <source>
        <dbReference type="ARBA" id="ARBA00022679"/>
    </source>
</evidence>
<dbReference type="PROSITE" id="PS52004">
    <property type="entry name" value="KS3_2"/>
    <property type="match status" value="1"/>
</dbReference>
<dbReference type="EMBL" id="OIVN01000059">
    <property type="protein sequence ID" value="SPC73481.1"/>
    <property type="molecule type" value="Genomic_DNA"/>
</dbReference>
<keyword evidence="8 18" id="KW-0808">Transferase</keyword>
<dbReference type="SUPFAM" id="SSF53901">
    <property type="entry name" value="Thiolase-like"/>
    <property type="match status" value="2"/>
</dbReference>
<dbReference type="InterPro" id="IPR016039">
    <property type="entry name" value="Thiolase-like"/>
</dbReference>
<dbReference type="InterPro" id="IPR020841">
    <property type="entry name" value="PKS_Beta-ketoAc_synthase_dom"/>
</dbReference>
<dbReference type="CDD" id="cd00834">
    <property type="entry name" value="KAS_I_II"/>
    <property type="match status" value="1"/>
</dbReference>
<dbReference type="PANTHER" id="PTHR11712:SF336">
    <property type="entry name" value="3-OXOACYL-[ACYL-CARRIER-PROTEIN] SYNTHASE, MITOCHONDRIAL"/>
    <property type="match status" value="1"/>
</dbReference>
<evidence type="ECO:0000256" key="5">
    <source>
        <dbReference type="ARBA" id="ARBA00022516"/>
    </source>
</evidence>
<feature type="compositionally biased region" description="Basic residues" evidence="19">
    <location>
        <begin position="20"/>
        <end position="32"/>
    </location>
</feature>
<evidence type="ECO:0000256" key="19">
    <source>
        <dbReference type="SAM" id="MobiDB-lite"/>
    </source>
</evidence>
<evidence type="ECO:0000256" key="11">
    <source>
        <dbReference type="ARBA" id="ARBA00023098"/>
    </source>
</evidence>
<evidence type="ECO:0000256" key="3">
    <source>
        <dbReference type="ARBA" id="ARBA00011738"/>
    </source>
</evidence>
<keyword evidence="11" id="KW-0443">Lipid metabolism</keyword>
<dbReference type="PANTHER" id="PTHR11712">
    <property type="entry name" value="POLYKETIDE SYNTHASE-RELATED"/>
    <property type="match status" value="1"/>
</dbReference>
<evidence type="ECO:0000256" key="9">
    <source>
        <dbReference type="ARBA" id="ARBA00022832"/>
    </source>
</evidence>
<keyword evidence="13" id="KW-0012">Acyltransferase</keyword>
<dbReference type="Pfam" id="PF02801">
    <property type="entry name" value="Ketoacyl-synt_C"/>
    <property type="match status" value="1"/>
</dbReference>
<name>A0A2N9EFP4_FAGSY</name>
<evidence type="ECO:0000256" key="12">
    <source>
        <dbReference type="ARBA" id="ARBA00023160"/>
    </source>
</evidence>
<evidence type="ECO:0000256" key="4">
    <source>
        <dbReference type="ARBA" id="ARBA00013191"/>
    </source>
</evidence>
<reference evidence="21" key="1">
    <citation type="submission" date="2018-02" db="EMBL/GenBank/DDBJ databases">
        <authorList>
            <person name="Cohen D.B."/>
            <person name="Kent A.D."/>
        </authorList>
    </citation>
    <scope>NUCLEOTIDE SEQUENCE</scope>
</reference>
<organism evidence="21">
    <name type="scientific">Fagus sylvatica</name>
    <name type="common">Beechnut</name>
    <dbReference type="NCBI Taxonomy" id="28930"/>
    <lineage>
        <taxon>Eukaryota</taxon>
        <taxon>Viridiplantae</taxon>
        <taxon>Streptophyta</taxon>
        <taxon>Embryophyta</taxon>
        <taxon>Tracheophyta</taxon>
        <taxon>Spermatophyta</taxon>
        <taxon>Magnoliopsida</taxon>
        <taxon>eudicotyledons</taxon>
        <taxon>Gunneridae</taxon>
        <taxon>Pentapetalae</taxon>
        <taxon>rosids</taxon>
        <taxon>fabids</taxon>
        <taxon>Fagales</taxon>
        <taxon>Fagaceae</taxon>
        <taxon>Fagus</taxon>
    </lineage>
</organism>
<evidence type="ECO:0000256" key="18">
    <source>
        <dbReference type="RuleBase" id="RU003694"/>
    </source>
</evidence>
<evidence type="ECO:0000256" key="7">
    <source>
        <dbReference type="ARBA" id="ARBA00022640"/>
    </source>
</evidence>
<gene>
    <name evidence="21" type="ORF">FSB_LOCUS1363</name>
</gene>